<reference evidence="3 4" key="1">
    <citation type="journal article" date="2001" name="J. Bacteriol.">
        <title>Genome sequence and comparative analysis of the solvent-producing bacterium Clostridium acetobutylicum.</title>
        <authorList>
            <person name="Nolling J."/>
            <person name="Breton G."/>
            <person name="Omelchenko M.V."/>
            <person name="Makarova K.S."/>
            <person name="Zeng Q."/>
            <person name="Gibson R."/>
            <person name="Lee H.M."/>
            <person name="Dubois J."/>
            <person name="Qiu D."/>
            <person name="Hitti J."/>
            <person name="Wolf Y.I."/>
            <person name="Tatusov R.L."/>
            <person name="Sabathe F."/>
            <person name="Doucette-Stamm L."/>
            <person name="Soucaille P."/>
            <person name="Daly M.J."/>
            <person name="Bennett G.N."/>
            <person name="Koonin E.V."/>
            <person name="Smith D.R."/>
        </authorList>
    </citation>
    <scope>NUCLEOTIDE SEQUENCE [LARGE SCALE GENOMIC DNA]</scope>
    <source>
        <strain evidence="4">ATCC 824 / DSM 792 / JCM 1419 / LMG 5710 / VKM B-1787</strain>
    </source>
</reference>
<dbReference type="HOGENOM" id="CLU_040273_4_1_9"/>
<dbReference type="EMBL" id="AE001437">
    <property type="protein sequence ID" value="AAK80082.1"/>
    <property type="molecule type" value="Genomic_DNA"/>
</dbReference>
<dbReference type="AlphaFoldDB" id="Q97H89"/>
<proteinExistence type="inferred from homology"/>
<evidence type="ECO:0000256" key="1">
    <source>
        <dbReference type="ARBA" id="ARBA00009108"/>
    </source>
</evidence>
<name>Q97H89_CLOAB</name>
<dbReference type="Gene3D" id="3.30.70.1880">
    <property type="entry name" value="Protein of unknown function DUF881"/>
    <property type="match status" value="1"/>
</dbReference>
<comment type="similarity">
    <text evidence="1">Belongs to the UPF0749 family.</text>
</comment>
<protein>
    <submittedName>
        <fullName evidence="3">Conserved membrane protein</fullName>
    </submittedName>
</protein>
<dbReference type="RefSeq" id="WP_010965423.1">
    <property type="nucleotide sequence ID" value="NC_003030.1"/>
</dbReference>
<keyword evidence="4" id="KW-1185">Reference proteome</keyword>
<feature type="coiled-coil region" evidence="2">
    <location>
        <begin position="41"/>
        <end position="75"/>
    </location>
</feature>
<dbReference type="Proteomes" id="UP000000814">
    <property type="component" value="Chromosome"/>
</dbReference>
<dbReference type="Pfam" id="PF05949">
    <property type="entry name" value="DUF881"/>
    <property type="match status" value="1"/>
</dbReference>
<dbReference type="eggNOG" id="COG3879">
    <property type="taxonomic scope" value="Bacteria"/>
</dbReference>
<keyword evidence="2" id="KW-0175">Coiled coil</keyword>
<sequence>MKKFGAQIGVAFVCCILGFMIAHQLKIVSFQDTKQNTGMESAEISEELNKLSKEKSDLQKKVNELQSQVKGYQNAAASSGSMNKQIVNELNTSNMLIGSVDVTGPGIILVITPQNISSSTNNSTGQNNDVITGEDLLYLINELNFSQAEAISINDVRITSMTGIRSSSGGSDIFVGDDRISPYEKITIKAIGDSKLLYSALSYPGVLSSVPSGYKADYDKYGSIKIGKTNKVIKFDYAKPISK</sequence>
<organism evidence="3 4">
    <name type="scientific">Clostridium acetobutylicum (strain ATCC 824 / DSM 792 / JCM 1419 / IAM 19013 / LMG 5710 / NBRC 13948 / NRRL B-527 / VKM B-1787 / 2291 / W)</name>
    <dbReference type="NCBI Taxonomy" id="272562"/>
    <lineage>
        <taxon>Bacteria</taxon>
        <taxon>Bacillati</taxon>
        <taxon>Bacillota</taxon>
        <taxon>Clostridia</taxon>
        <taxon>Eubacteriales</taxon>
        <taxon>Clostridiaceae</taxon>
        <taxon>Clostridium</taxon>
    </lineage>
</organism>
<dbReference type="PIR" id="G97161">
    <property type="entry name" value="G97161"/>
</dbReference>
<gene>
    <name evidence="3" type="ordered locus">CA_C2124</name>
</gene>
<evidence type="ECO:0000256" key="2">
    <source>
        <dbReference type="SAM" id="Coils"/>
    </source>
</evidence>
<dbReference type="PATRIC" id="fig|272562.8.peg.2326"/>
<evidence type="ECO:0000313" key="4">
    <source>
        <dbReference type="Proteomes" id="UP000000814"/>
    </source>
</evidence>
<dbReference type="PANTHER" id="PTHR37313:SF2">
    <property type="entry name" value="UPF0749 PROTEIN YLXX"/>
    <property type="match status" value="1"/>
</dbReference>
<dbReference type="GeneID" id="44998605"/>
<dbReference type="PANTHER" id="PTHR37313">
    <property type="entry name" value="UPF0749 PROTEIN RV1825"/>
    <property type="match status" value="1"/>
</dbReference>
<dbReference type="InterPro" id="IPR010273">
    <property type="entry name" value="DUF881"/>
</dbReference>
<accession>Q97H89</accession>
<evidence type="ECO:0000313" key="3">
    <source>
        <dbReference type="EMBL" id="AAK80082.1"/>
    </source>
</evidence>
<dbReference type="KEGG" id="cac:CA_C2124"/>
<dbReference type="STRING" id="272562.CA_C2124"/>
<dbReference type="OrthoDB" id="9776196at2"/>